<evidence type="ECO:0000313" key="1">
    <source>
        <dbReference type="EMBL" id="VDK62444.1"/>
    </source>
</evidence>
<accession>A0A183DI66</accession>
<reference evidence="3" key="1">
    <citation type="submission" date="2016-06" db="UniProtKB">
        <authorList>
            <consortium name="WormBaseParasite"/>
        </authorList>
    </citation>
    <scope>IDENTIFICATION</scope>
</reference>
<keyword evidence="2" id="KW-1185">Reference proteome</keyword>
<proteinExistence type="predicted"/>
<organism evidence="3">
    <name type="scientific">Gongylonema pulchrum</name>
    <dbReference type="NCBI Taxonomy" id="637853"/>
    <lineage>
        <taxon>Eukaryota</taxon>
        <taxon>Metazoa</taxon>
        <taxon>Ecdysozoa</taxon>
        <taxon>Nematoda</taxon>
        <taxon>Chromadorea</taxon>
        <taxon>Rhabditida</taxon>
        <taxon>Spirurina</taxon>
        <taxon>Spiruromorpha</taxon>
        <taxon>Spiruroidea</taxon>
        <taxon>Gongylonematidae</taxon>
        <taxon>Gongylonema</taxon>
    </lineage>
</organism>
<evidence type="ECO:0000313" key="2">
    <source>
        <dbReference type="Proteomes" id="UP000271098"/>
    </source>
</evidence>
<dbReference type="AlphaFoldDB" id="A0A183DI66"/>
<evidence type="ECO:0000313" key="3">
    <source>
        <dbReference type="WBParaSite" id="GPUH_0000841601-mRNA-1"/>
    </source>
</evidence>
<name>A0A183DI66_9BILA</name>
<reference evidence="1 2" key="2">
    <citation type="submission" date="2018-11" db="EMBL/GenBank/DDBJ databases">
        <authorList>
            <consortium name="Pathogen Informatics"/>
        </authorList>
    </citation>
    <scope>NUCLEOTIDE SEQUENCE [LARGE SCALE GENOMIC DNA]</scope>
</reference>
<protein>
    <submittedName>
        <fullName evidence="3">Secreted protein</fullName>
    </submittedName>
</protein>
<dbReference type="Proteomes" id="UP000271098">
    <property type="component" value="Unassembled WGS sequence"/>
</dbReference>
<sequence>MSMKKFDTVITSCAITKLMAPLIRCSMSLIYRYGVRIVTMGTSINSSTGNMIGRILVISTGRCEFCAGRYRNNDGWNSIKILNL</sequence>
<gene>
    <name evidence="1" type="ORF">GPUH_LOCUS8407</name>
</gene>
<dbReference type="WBParaSite" id="GPUH_0000841601-mRNA-1">
    <property type="protein sequence ID" value="GPUH_0000841601-mRNA-1"/>
    <property type="gene ID" value="GPUH_0000841601"/>
</dbReference>
<dbReference type="EMBL" id="UYRT01024448">
    <property type="protein sequence ID" value="VDK62444.1"/>
    <property type="molecule type" value="Genomic_DNA"/>
</dbReference>